<dbReference type="Proteomes" id="UP001066276">
    <property type="component" value="Chromosome 12"/>
</dbReference>
<accession>A0AAV7KSG4</accession>
<organism evidence="1 2">
    <name type="scientific">Pleurodeles waltl</name>
    <name type="common">Iberian ribbed newt</name>
    <dbReference type="NCBI Taxonomy" id="8319"/>
    <lineage>
        <taxon>Eukaryota</taxon>
        <taxon>Metazoa</taxon>
        <taxon>Chordata</taxon>
        <taxon>Craniata</taxon>
        <taxon>Vertebrata</taxon>
        <taxon>Euteleostomi</taxon>
        <taxon>Amphibia</taxon>
        <taxon>Batrachia</taxon>
        <taxon>Caudata</taxon>
        <taxon>Salamandroidea</taxon>
        <taxon>Salamandridae</taxon>
        <taxon>Pleurodelinae</taxon>
        <taxon>Pleurodeles</taxon>
    </lineage>
</organism>
<reference evidence="1" key="1">
    <citation type="journal article" date="2022" name="bioRxiv">
        <title>Sequencing and chromosome-scale assembly of the giantPleurodeles waltlgenome.</title>
        <authorList>
            <person name="Brown T."/>
            <person name="Elewa A."/>
            <person name="Iarovenko S."/>
            <person name="Subramanian E."/>
            <person name="Araus A.J."/>
            <person name="Petzold A."/>
            <person name="Susuki M."/>
            <person name="Suzuki K.-i.T."/>
            <person name="Hayashi T."/>
            <person name="Toyoda A."/>
            <person name="Oliveira C."/>
            <person name="Osipova E."/>
            <person name="Leigh N.D."/>
            <person name="Simon A."/>
            <person name="Yun M.H."/>
        </authorList>
    </citation>
    <scope>NUCLEOTIDE SEQUENCE</scope>
    <source>
        <strain evidence="1">20211129_DDA</strain>
        <tissue evidence="1">Liver</tissue>
    </source>
</reference>
<proteinExistence type="predicted"/>
<evidence type="ECO:0008006" key="3">
    <source>
        <dbReference type="Google" id="ProtNLM"/>
    </source>
</evidence>
<sequence>MYYQVRHWVLLPANRALIDRPLTPFEKWLFLKKDDKRIISKLYRLLQGENRLPKSKGQLRWERELERELSDEEWDSIFYRIYHTAYNAAGTETSYKIASYWYYTPARLHAWDHDKSDLCWRGCGATGTLLHLLWHCPKLHLYWENIIDDIDAAFQVKIPRLPSYILLGLPNPLTFPLRSLKGRQMALALNAALQLLLALWGTDRVLTRISWLQKLWFILAMEKLTLASQQRIGDLGEL</sequence>
<name>A0AAV7KSG4_PLEWA</name>
<evidence type="ECO:0000313" key="2">
    <source>
        <dbReference type="Proteomes" id="UP001066276"/>
    </source>
</evidence>
<dbReference type="AlphaFoldDB" id="A0AAV7KSG4"/>
<protein>
    <recommendedName>
        <fullName evidence="3">Reverse transcriptase</fullName>
    </recommendedName>
</protein>
<dbReference type="EMBL" id="JANPWB010000016">
    <property type="protein sequence ID" value="KAJ1081637.1"/>
    <property type="molecule type" value="Genomic_DNA"/>
</dbReference>
<gene>
    <name evidence="1" type="ORF">NDU88_001815</name>
</gene>
<keyword evidence="2" id="KW-1185">Reference proteome</keyword>
<comment type="caution">
    <text evidence="1">The sequence shown here is derived from an EMBL/GenBank/DDBJ whole genome shotgun (WGS) entry which is preliminary data.</text>
</comment>
<evidence type="ECO:0000313" key="1">
    <source>
        <dbReference type="EMBL" id="KAJ1081637.1"/>
    </source>
</evidence>